<organism evidence="1 2">
    <name type="scientific">Ancylostoma caninum</name>
    <name type="common">Dog hookworm</name>
    <dbReference type="NCBI Taxonomy" id="29170"/>
    <lineage>
        <taxon>Eukaryota</taxon>
        <taxon>Metazoa</taxon>
        <taxon>Ecdysozoa</taxon>
        <taxon>Nematoda</taxon>
        <taxon>Chromadorea</taxon>
        <taxon>Rhabditida</taxon>
        <taxon>Rhabditina</taxon>
        <taxon>Rhabditomorpha</taxon>
        <taxon>Strongyloidea</taxon>
        <taxon>Ancylostomatidae</taxon>
        <taxon>Ancylostomatinae</taxon>
        <taxon>Ancylostoma</taxon>
    </lineage>
</organism>
<proteinExistence type="predicted"/>
<gene>
    <name evidence="1" type="ORF">ANCCAN_09600</name>
</gene>
<comment type="caution">
    <text evidence="1">The sequence shown here is derived from an EMBL/GenBank/DDBJ whole genome shotgun (WGS) entry which is preliminary data.</text>
</comment>
<protein>
    <submittedName>
        <fullName evidence="1">Uncharacterized protein</fullName>
    </submittedName>
</protein>
<sequence length="72" mass="8301">MTSPTIPKQALRETQFPVFRDLVFGERTPTIANFREDVANFRLAVNERFGGTQVEFYDGTYDEVHLLKFSDA</sequence>
<dbReference type="EMBL" id="JOJR01000130">
    <property type="protein sequence ID" value="RCN44386.1"/>
    <property type="molecule type" value="Genomic_DNA"/>
</dbReference>
<name>A0A368GJ24_ANCCA</name>
<keyword evidence="2" id="KW-1185">Reference proteome</keyword>
<reference evidence="1 2" key="1">
    <citation type="submission" date="2014-10" db="EMBL/GenBank/DDBJ databases">
        <title>Draft genome of the hookworm Ancylostoma caninum.</title>
        <authorList>
            <person name="Mitreva M."/>
        </authorList>
    </citation>
    <scope>NUCLEOTIDE SEQUENCE [LARGE SCALE GENOMIC DNA]</scope>
    <source>
        <strain evidence="1 2">Baltimore</strain>
    </source>
</reference>
<evidence type="ECO:0000313" key="2">
    <source>
        <dbReference type="Proteomes" id="UP000252519"/>
    </source>
</evidence>
<dbReference type="AlphaFoldDB" id="A0A368GJ24"/>
<dbReference type="OrthoDB" id="1026733at2759"/>
<accession>A0A368GJ24</accession>
<dbReference type="Proteomes" id="UP000252519">
    <property type="component" value="Unassembled WGS sequence"/>
</dbReference>
<evidence type="ECO:0000313" key="1">
    <source>
        <dbReference type="EMBL" id="RCN44386.1"/>
    </source>
</evidence>